<keyword evidence="5 9" id="KW-1133">Transmembrane helix</keyword>
<dbReference type="SMART" id="SM01404">
    <property type="entry name" value="CIMR"/>
    <property type="match status" value="1"/>
</dbReference>
<dbReference type="SUPFAM" id="SSF50911">
    <property type="entry name" value="Mannose 6-phosphate receptor domain"/>
    <property type="match status" value="1"/>
</dbReference>
<evidence type="ECO:0000256" key="7">
    <source>
        <dbReference type="ARBA" id="ARBA00023157"/>
    </source>
</evidence>
<accession>A0A433D516</accession>
<feature type="non-terminal residue" evidence="11">
    <location>
        <position position="1"/>
    </location>
</feature>
<dbReference type="PANTHER" id="PTHR15071">
    <property type="entry name" value="MANNOSE-6-PHOSPHATE RECEPTOR FAMILY MEMBER"/>
    <property type="match status" value="1"/>
</dbReference>
<evidence type="ECO:0000256" key="2">
    <source>
        <dbReference type="ARBA" id="ARBA00022448"/>
    </source>
</evidence>
<evidence type="ECO:0000313" key="11">
    <source>
        <dbReference type="EMBL" id="RUP45919.1"/>
    </source>
</evidence>
<evidence type="ECO:0000256" key="4">
    <source>
        <dbReference type="ARBA" id="ARBA00022729"/>
    </source>
</evidence>
<evidence type="ECO:0000313" key="12">
    <source>
        <dbReference type="Proteomes" id="UP000268093"/>
    </source>
</evidence>
<comment type="caution">
    <text evidence="11">The sequence shown here is derived from an EMBL/GenBank/DDBJ whole genome shotgun (WGS) entry which is preliminary data.</text>
</comment>
<comment type="subcellular location">
    <subcellularLocation>
        <location evidence="1">Endomembrane system</location>
    </subcellularLocation>
</comment>
<evidence type="ECO:0000259" key="10">
    <source>
        <dbReference type="PROSITE" id="PS51914"/>
    </source>
</evidence>
<evidence type="ECO:0000256" key="1">
    <source>
        <dbReference type="ARBA" id="ARBA00004308"/>
    </source>
</evidence>
<dbReference type="EMBL" id="RBNI01006596">
    <property type="protein sequence ID" value="RUP45919.1"/>
    <property type="molecule type" value="Genomic_DNA"/>
</dbReference>
<dbReference type="PROSITE" id="PS51914">
    <property type="entry name" value="MRH"/>
    <property type="match status" value="1"/>
</dbReference>
<evidence type="ECO:0000256" key="9">
    <source>
        <dbReference type="SAM" id="Phobius"/>
    </source>
</evidence>
<feature type="transmembrane region" description="Helical" evidence="9">
    <location>
        <begin position="46"/>
        <end position="63"/>
    </location>
</feature>
<dbReference type="PANTHER" id="PTHR15071:SF0">
    <property type="entry name" value="MANNOSE 6-PHOSPHATE RECEPTOR-LIKE PROTEIN 1"/>
    <property type="match status" value="1"/>
</dbReference>
<dbReference type="InterPro" id="IPR009011">
    <property type="entry name" value="Man6P_isomerase_rcpt-bd_dom_sf"/>
</dbReference>
<name>A0A433D516_9FUNG</name>
<dbReference type="AlphaFoldDB" id="A0A433D516"/>
<reference evidence="11 12" key="1">
    <citation type="journal article" date="2018" name="New Phytol.">
        <title>Phylogenomics of Endogonaceae and evolution of mycorrhizas within Mucoromycota.</title>
        <authorList>
            <person name="Chang Y."/>
            <person name="Desiro A."/>
            <person name="Na H."/>
            <person name="Sandor L."/>
            <person name="Lipzen A."/>
            <person name="Clum A."/>
            <person name="Barry K."/>
            <person name="Grigoriev I.V."/>
            <person name="Martin F.M."/>
            <person name="Stajich J.E."/>
            <person name="Smith M.E."/>
            <person name="Bonito G."/>
            <person name="Spatafora J.W."/>
        </authorList>
    </citation>
    <scope>NUCLEOTIDE SEQUENCE [LARGE SCALE GENOMIC DNA]</scope>
    <source>
        <strain evidence="11 12">GMNB39</strain>
    </source>
</reference>
<dbReference type="GO" id="GO:0010008">
    <property type="term" value="C:endosome membrane"/>
    <property type="evidence" value="ECO:0007669"/>
    <property type="project" value="UniProtKB-SubCell"/>
</dbReference>
<evidence type="ECO:0000256" key="5">
    <source>
        <dbReference type="ARBA" id="ARBA00022989"/>
    </source>
</evidence>
<feature type="domain" description="MRH" evidence="10">
    <location>
        <begin position="68"/>
        <end position="214"/>
    </location>
</feature>
<dbReference type="Gene3D" id="2.70.130.10">
    <property type="entry name" value="Mannose-6-phosphate receptor binding domain"/>
    <property type="match status" value="1"/>
</dbReference>
<dbReference type="GO" id="GO:0005770">
    <property type="term" value="C:late endosome"/>
    <property type="evidence" value="ECO:0007669"/>
    <property type="project" value="TreeGrafter"/>
</dbReference>
<proteinExistence type="predicted"/>
<evidence type="ECO:0000256" key="8">
    <source>
        <dbReference type="ARBA" id="ARBA00023180"/>
    </source>
</evidence>
<organism evidence="11 12">
    <name type="scientific">Jimgerdemannia flammicorona</name>
    <dbReference type="NCBI Taxonomy" id="994334"/>
    <lineage>
        <taxon>Eukaryota</taxon>
        <taxon>Fungi</taxon>
        <taxon>Fungi incertae sedis</taxon>
        <taxon>Mucoromycota</taxon>
        <taxon>Mucoromycotina</taxon>
        <taxon>Endogonomycetes</taxon>
        <taxon>Endogonales</taxon>
        <taxon>Endogonaceae</taxon>
        <taxon>Jimgerdemannia</taxon>
    </lineage>
</organism>
<keyword evidence="4" id="KW-0732">Signal</keyword>
<keyword evidence="8" id="KW-0325">Glycoprotein</keyword>
<keyword evidence="7" id="KW-1015">Disulfide bond</keyword>
<dbReference type="Proteomes" id="UP000268093">
    <property type="component" value="Unassembled WGS sequence"/>
</dbReference>
<keyword evidence="11" id="KW-0675">Receptor</keyword>
<dbReference type="OrthoDB" id="4504960at2759"/>
<evidence type="ECO:0000256" key="6">
    <source>
        <dbReference type="ARBA" id="ARBA00023136"/>
    </source>
</evidence>
<dbReference type="Pfam" id="PF02157">
    <property type="entry name" value="Man-6-P_recep"/>
    <property type="match status" value="1"/>
</dbReference>
<dbReference type="GO" id="GO:0000139">
    <property type="term" value="C:Golgi membrane"/>
    <property type="evidence" value="ECO:0007669"/>
    <property type="project" value="UniProtKB-SubCell"/>
</dbReference>
<dbReference type="InterPro" id="IPR044865">
    <property type="entry name" value="MRH_dom"/>
</dbReference>
<protein>
    <submittedName>
        <fullName evidence="11">Mannose-6-phosphate receptor binding domain-containing protein</fullName>
    </submittedName>
</protein>
<gene>
    <name evidence="11" type="ORF">BC936DRAFT_147562</name>
</gene>
<keyword evidence="3 9" id="KW-0812">Transmembrane</keyword>
<sequence>RLNTNINPDSHFPPPLNLDPLKLRHSSDILLSPPQPPPKMPLRSKTFFPAYFVLLATIIAAFAQEDLPNCTAKNSRGNYFDLRPLTKSSGDDWVIERADSDSDIEFRINICAELVYKETGLRYPDDVAAFGRDKGHAGYDFGKVSTRPFFRGEKLLLEYKNGGECPNDSLKKHSTLISFICDANVAGLGHPVFVGDADKCSFWFEWATPIACAKSQGITTWGLFVTIIVVFTAVYCLGGVFYNRIVHSASGLDQIPNYEFWYNIYDWTKDMTIILAGTIFSFFSKPRSPSTYRGLPRDDEENTLIGEFEEES</sequence>
<keyword evidence="6 9" id="KW-0472">Membrane</keyword>
<evidence type="ECO:0000256" key="3">
    <source>
        <dbReference type="ARBA" id="ARBA00022692"/>
    </source>
</evidence>
<dbReference type="InterPro" id="IPR028927">
    <property type="entry name" value="Man-6-P_rcpt"/>
</dbReference>
<keyword evidence="2" id="KW-0813">Transport</keyword>
<keyword evidence="12" id="KW-1185">Reference proteome</keyword>
<dbReference type="GO" id="GO:0007034">
    <property type="term" value="P:vacuolar transport"/>
    <property type="evidence" value="ECO:0007669"/>
    <property type="project" value="TreeGrafter"/>
</dbReference>
<feature type="transmembrane region" description="Helical" evidence="9">
    <location>
        <begin position="221"/>
        <end position="242"/>
    </location>
</feature>